<evidence type="ECO:0000313" key="2">
    <source>
        <dbReference type="Proteomes" id="UP000031553"/>
    </source>
</evidence>
<gene>
    <name evidence="1" type="ORF">GLUCOINTEAF2_0203254</name>
</gene>
<comment type="caution">
    <text evidence="1">The sequence shown here is derived from an EMBL/GenBank/DDBJ whole genome shotgun (WGS) entry which is preliminary data.</text>
</comment>
<protein>
    <submittedName>
        <fullName evidence="1">Transposase</fullName>
    </submittedName>
</protein>
<dbReference type="Proteomes" id="UP000031553">
    <property type="component" value="Unassembled WGS sequence"/>
</dbReference>
<organism evidence="1 2">
    <name type="scientific">Komagataeibacter intermedius AF2</name>
    <dbReference type="NCBI Taxonomy" id="1458464"/>
    <lineage>
        <taxon>Bacteria</taxon>
        <taxon>Pseudomonadati</taxon>
        <taxon>Pseudomonadota</taxon>
        <taxon>Alphaproteobacteria</taxon>
        <taxon>Acetobacterales</taxon>
        <taxon>Acetobacteraceae</taxon>
        <taxon>Komagataeibacter</taxon>
    </lineage>
</organism>
<dbReference type="AlphaFoldDB" id="A0A0N1N5T6"/>
<dbReference type="EMBL" id="JUFX02000228">
    <property type="protein sequence ID" value="KPH85677.1"/>
    <property type="molecule type" value="Genomic_DNA"/>
</dbReference>
<proteinExistence type="predicted"/>
<reference evidence="1 2" key="1">
    <citation type="submission" date="2015-07" db="EMBL/GenBank/DDBJ databases">
        <title>Draft Genome Sequence of Komagataeibacter intermedius Strain AF2, Isolated from Kombucha Tea.</title>
        <authorList>
            <person name="Santos R.A."/>
            <person name="Berretta A.A."/>
            <person name="Barud H.S."/>
            <person name="Ribeiro S.J."/>
            <person name="Gonzalez-Garcia L.N."/>
            <person name="Zucchi T.D."/>
            <person name="Goldman G.H."/>
            <person name="Riano-Pachon D.M."/>
        </authorList>
    </citation>
    <scope>NUCLEOTIDE SEQUENCE [LARGE SCALE GENOMIC DNA]</scope>
    <source>
        <strain evidence="1 2">AF2</strain>
    </source>
</reference>
<accession>A0A0N1N5T6</accession>
<name>A0A0N1N5T6_9PROT</name>
<sequence length="46" mass="4998">MGIFMRMMDGLSAAKAEPQTIMIDATYPKARRTASGLRLKKGIQAA</sequence>
<evidence type="ECO:0000313" key="1">
    <source>
        <dbReference type="EMBL" id="KPH85677.1"/>
    </source>
</evidence>